<evidence type="ECO:0000313" key="9">
    <source>
        <dbReference type="Proteomes" id="UP000257139"/>
    </source>
</evidence>
<dbReference type="PANTHER" id="PTHR32114:SF2">
    <property type="entry name" value="ABC TRANSPORTER ABCH.3"/>
    <property type="match status" value="1"/>
</dbReference>
<dbReference type="EMBL" id="OFSN01000068">
    <property type="protein sequence ID" value="SOY78364.1"/>
    <property type="molecule type" value="Genomic_DNA"/>
</dbReference>
<dbReference type="EMBL" id="OFSP01000077">
    <property type="protein sequence ID" value="SOY77402.1"/>
    <property type="molecule type" value="Genomic_DNA"/>
</dbReference>
<geneLocation type="plasmid" evidence="5">
    <name>CBM2636p</name>
</geneLocation>
<geneLocation type="plasmid" evidence="7">
    <name>cbm2589_p</name>
</geneLocation>
<reference evidence="8" key="1">
    <citation type="submission" date="2018-01" db="EMBL/GenBank/DDBJ databases">
        <authorList>
            <person name="Gaut B.S."/>
            <person name="Morton B.R."/>
            <person name="Clegg M.T."/>
            <person name="Duvall M.R."/>
        </authorList>
    </citation>
    <scope>NUCLEOTIDE SEQUENCE [LARGE SCALE GENOMIC DNA]</scope>
</reference>
<geneLocation type="plasmid" evidence="6">
    <name>cbm2636p</name>
</geneLocation>
<dbReference type="EMBL" id="LT984815">
    <property type="protein sequence ID" value="SPD69273.1"/>
    <property type="molecule type" value="Genomic_DNA"/>
</dbReference>
<evidence type="ECO:0000313" key="4">
    <source>
        <dbReference type="EMBL" id="SPC25328.1"/>
    </source>
</evidence>
<dbReference type="Proteomes" id="UP000256297">
    <property type="component" value="Plasmid CBM2589_p"/>
</dbReference>
<dbReference type="InterPro" id="IPR027417">
    <property type="entry name" value="P-loop_NTPase"/>
</dbReference>
<evidence type="ECO:0000313" key="2">
    <source>
        <dbReference type="EMBL" id="SOY77402.1"/>
    </source>
</evidence>
<dbReference type="Proteomes" id="UP000254259">
    <property type="component" value="Plasmid CBM2636p"/>
</dbReference>
<dbReference type="EMBL" id="OGUU01000036">
    <property type="protein sequence ID" value="SPC25328.1"/>
    <property type="molecule type" value="Genomic_DNA"/>
</dbReference>
<evidence type="ECO:0000313" key="7">
    <source>
        <dbReference type="Proteomes" id="UP000256297"/>
    </source>
</evidence>
<protein>
    <recommendedName>
        <fullName evidence="1">Protein CR006 P-loop domain-containing protein</fullName>
    </recommendedName>
</protein>
<dbReference type="RefSeq" id="WP_018004052.1">
    <property type="nucleotide sequence ID" value="NZ_CP016951.1"/>
</dbReference>
<keyword evidence="5" id="KW-0614">Plasmid</keyword>
<evidence type="ECO:0000313" key="3">
    <source>
        <dbReference type="EMBL" id="SOY78364.1"/>
    </source>
</evidence>
<dbReference type="CDD" id="cd00267">
    <property type="entry name" value="ABC_ATPase"/>
    <property type="match status" value="1"/>
</dbReference>
<evidence type="ECO:0000313" key="8">
    <source>
        <dbReference type="Proteomes" id="UP000257016"/>
    </source>
</evidence>
<evidence type="ECO:0000259" key="1">
    <source>
        <dbReference type="Pfam" id="PF13166"/>
    </source>
</evidence>
<name>A0A375GR03_9BURK</name>
<accession>A0A375GR03</accession>
<dbReference type="Proteomes" id="UP000257016">
    <property type="component" value="Unassembled WGS sequence"/>
</dbReference>
<dbReference type="AlphaFoldDB" id="A0A375GR03"/>
<geneLocation type="plasmid" evidence="9">
    <name>cbm2594_p</name>
</geneLocation>
<dbReference type="SUPFAM" id="SSF52540">
    <property type="entry name" value="P-loop containing nucleoside triphosphate hydrolases"/>
    <property type="match status" value="1"/>
</dbReference>
<evidence type="ECO:0000313" key="6">
    <source>
        <dbReference type="Proteomes" id="UP000254259"/>
    </source>
</evidence>
<dbReference type="InterPro" id="IPR026866">
    <property type="entry name" value="CR006_AAA"/>
</dbReference>
<dbReference type="Gene3D" id="3.40.50.300">
    <property type="entry name" value="P-loop containing nucleotide triphosphate hydrolases"/>
    <property type="match status" value="2"/>
</dbReference>
<dbReference type="Pfam" id="PF13166">
    <property type="entry name" value="AAA_13"/>
    <property type="match status" value="1"/>
</dbReference>
<reference evidence="6 7" key="2">
    <citation type="submission" date="2018-01" db="EMBL/GenBank/DDBJ databases">
        <authorList>
            <person name="Clerissi C."/>
        </authorList>
    </citation>
    <scope>NUCLEOTIDE SEQUENCE [LARGE SCALE GENOMIC DNA]</scope>
    <source>
        <strain evidence="3">Cupriavidus taiwanensis LMG 19430</strain>
        <strain evidence="2">Cupriavidus taiwanensis STM 3521</strain>
        <strain evidence="4">Cupriavidus taiwanensis STM 6021</strain>
        <strain evidence="5">Cupriavidus taiwanensis SWF 66322</strain>
        <plasmid evidence="7">cbm2589_p</plasmid>
        <plasmid evidence="9">cbm2594_p</plasmid>
        <plasmid evidence="6">cbm2636p</plasmid>
        <plasmid evidence="5">CBM2636p</plasmid>
    </source>
</reference>
<dbReference type="PANTHER" id="PTHR32114">
    <property type="entry name" value="ABC TRANSPORTER ABCH.3"/>
    <property type="match status" value="1"/>
</dbReference>
<organism evidence="4 9">
    <name type="scientific">Cupriavidus taiwanensis</name>
    <dbReference type="NCBI Taxonomy" id="164546"/>
    <lineage>
        <taxon>Bacteria</taxon>
        <taxon>Pseudomonadati</taxon>
        <taxon>Pseudomonadota</taxon>
        <taxon>Betaproteobacteria</taxon>
        <taxon>Burkholderiales</taxon>
        <taxon>Burkholderiaceae</taxon>
        <taxon>Cupriavidus</taxon>
    </lineage>
</organism>
<sequence length="885" mass="95206">MIFARIADWIETQEPWLSDAARRLVINGRIDEAEIGEIIALAKAHAGIDDPAGRVAQPLTRDMLPAVDAASKPITLLALRTLRGVNAIAADQSIPFSPIGVTVIYGNNGAGKSGYSRVLRKACRARATGGLILGDVFSDAAGENPSAEILVQREGAAGPETLAWQQGSPAPAELATVAVFDSQCARAFTDAEGEVAYTPRGLDVLAKLATLCGTLRARLELEINGIQASAASFADLLGEHAVGRSLAAFEKRFHLPAYRKELAALATLSEADVAEIKRLEEELAEANPSARAADLRGKKARIEGLATRWERCEAALSDDKALAAIGYGAAVVAAETAARLAAEAFAADGGLLPGTGSDPWLALLSAARHYSTTLAYPEHRFPHVDGSQCVLCQQNLTAAAAERMRRFETFIEQEAQKLAEAARIKASAAFSSIASVDPAALWADHALVNEIEQAKPGAGQVLQQAADRLSSRQAALTEAWVAKRFDAAAPAISLHSTELRDLSRAIEEEAARFDKLAAADGRKKSEQALADLKSRQALLGRLTQIMQIGEDLALKKKLQAAHRAADSTPVSRKMSALHAEALSADAEAAFVRECAALGVGHVPIRSTTRTERGKAKQQVKLATSGGERVGEVLSEGEQRALALATFMAEVSLMEGHGAIIFDDPMSSLDHAHREKVARRLVQEASSRQVIVFTHDLPFALHLADEASAQKVEASAMSVRRIRQRAGLVFPELPFAGIKVGERLERIKNMATEADRLLDAGEVDHSENLVRTGYGRLRETWERGVEEAILCETVVRFRPGVSTQRLRAVALSDEEYVALHEAMARCSHFAAHDTAADTDTTPPTADELRADIEAARVFFATRKKLNDDTDRRRRELLERSAAFKQA</sequence>
<dbReference type="Proteomes" id="UP000257139">
    <property type="component" value="Plasmid CBM2594_p"/>
</dbReference>
<gene>
    <name evidence="3" type="ORF">CBM2586_U20028</name>
    <name evidence="2" type="ORF">CBM2589_P90025</name>
    <name evidence="4" type="ORF">CBM2594_P30027</name>
    <name evidence="5" type="ORF">CBM2636_P10184</name>
</gene>
<proteinExistence type="predicted"/>
<evidence type="ECO:0000313" key="5">
    <source>
        <dbReference type="EMBL" id="SPD69273.1"/>
    </source>
</evidence>
<feature type="domain" description="Protein CR006 P-loop" evidence="1">
    <location>
        <begin position="387"/>
        <end position="708"/>
    </location>
</feature>